<accession>A0A0G0T0J7</accession>
<reference evidence="2 3" key="1">
    <citation type="journal article" date="2015" name="Nature">
        <title>rRNA introns, odd ribosomes, and small enigmatic genomes across a large radiation of phyla.</title>
        <authorList>
            <person name="Brown C.T."/>
            <person name="Hug L.A."/>
            <person name="Thomas B.C."/>
            <person name="Sharon I."/>
            <person name="Castelle C.J."/>
            <person name="Singh A."/>
            <person name="Wilkins M.J."/>
            <person name="Williams K.H."/>
            <person name="Banfield J.F."/>
        </authorList>
    </citation>
    <scope>NUCLEOTIDE SEQUENCE [LARGE SCALE GENOMIC DNA]</scope>
</reference>
<sequence length="184" mass="20297">MNTKIIALIVLLVIVIQTSATSQASVADWFSSKNAKAVAIESGWSFDSIYNNVQTTAKDKDAQISQNSSIVPLSSQAAIGKSSPKIANRTFVVDATAYSSTVDQTDDTPFITASGTFVRDGVVATNFLPIGTRIKIPDLYGDKQFIVEDRMNSRYWYRVDVWFPNRESAMKFGLKKIKIEVISN</sequence>
<feature type="signal peptide" evidence="1">
    <location>
        <begin position="1"/>
        <end position="24"/>
    </location>
</feature>
<proteinExistence type="predicted"/>
<dbReference type="CDD" id="cd22784">
    <property type="entry name" value="DPBB_MltA_YuiC-like"/>
    <property type="match status" value="1"/>
</dbReference>
<evidence type="ECO:0000256" key="1">
    <source>
        <dbReference type="SAM" id="SignalP"/>
    </source>
</evidence>
<dbReference type="AlphaFoldDB" id="A0A0G0T0J7"/>
<keyword evidence="1" id="KW-0732">Signal</keyword>
<comment type="caution">
    <text evidence="2">The sequence shown here is derived from an EMBL/GenBank/DDBJ whole genome shotgun (WGS) entry which is preliminary data.</text>
</comment>
<dbReference type="EMBL" id="LBXZ01000006">
    <property type="protein sequence ID" value="KKR40625.1"/>
    <property type="molecule type" value="Genomic_DNA"/>
</dbReference>
<name>A0A0G0T0J7_9BACT</name>
<dbReference type="Proteomes" id="UP000034072">
    <property type="component" value="Unassembled WGS sequence"/>
</dbReference>
<evidence type="ECO:0008006" key="4">
    <source>
        <dbReference type="Google" id="ProtNLM"/>
    </source>
</evidence>
<protein>
    <recommendedName>
        <fullName evidence="4">3D domain-containing protein</fullName>
    </recommendedName>
</protein>
<feature type="chain" id="PRO_5002534406" description="3D domain-containing protein" evidence="1">
    <location>
        <begin position="25"/>
        <end position="184"/>
    </location>
</feature>
<gene>
    <name evidence="2" type="ORF">UT75_C0006G0004</name>
</gene>
<evidence type="ECO:0000313" key="3">
    <source>
        <dbReference type="Proteomes" id="UP000034072"/>
    </source>
</evidence>
<organism evidence="2 3">
    <name type="scientific">Candidatus Yanofskybacteria bacterium GW2011_GWE2_40_11</name>
    <dbReference type="NCBI Taxonomy" id="1619033"/>
    <lineage>
        <taxon>Bacteria</taxon>
        <taxon>Candidatus Yanofskyibacteriota</taxon>
    </lineage>
</organism>
<evidence type="ECO:0000313" key="2">
    <source>
        <dbReference type="EMBL" id="KKR40625.1"/>
    </source>
</evidence>